<dbReference type="AlphaFoldDB" id="A0A225W9I8"/>
<comment type="caution">
    <text evidence="1">The sequence shown here is derived from an EMBL/GenBank/DDBJ whole genome shotgun (WGS) entry which is preliminary data.</text>
</comment>
<name>A0A225W9I8_9STRA</name>
<gene>
    <name evidence="1" type="ORF">PHMEG_00012121</name>
</gene>
<accession>A0A225W9I8</accession>
<reference evidence="2" key="1">
    <citation type="submission" date="2017-03" db="EMBL/GenBank/DDBJ databases">
        <title>Phytopthora megakarya and P. palmivora, two closely related causual agents of cacao black pod achieved similar genome size and gene model numbers by different mechanisms.</title>
        <authorList>
            <person name="Ali S."/>
            <person name="Shao J."/>
            <person name="Larry D.J."/>
            <person name="Kronmiller B."/>
            <person name="Shen D."/>
            <person name="Strem M.D."/>
            <person name="Melnick R.L."/>
            <person name="Guiltinan M.J."/>
            <person name="Tyler B.M."/>
            <person name="Meinhardt L.W."/>
            <person name="Bailey B.A."/>
        </authorList>
    </citation>
    <scope>NUCLEOTIDE SEQUENCE [LARGE SCALE GENOMIC DNA]</scope>
    <source>
        <strain evidence="2">zdho120</strain>
    </source>
</reference>
<dbReference type="EMBL" id="NBNE01001345">
    <property type="protein sequence ID" value="OWZ14406.1"/>
    <property type="molecule type" value="Genomic_DNA"/>
</dbReference>
<evidence type="ECO:0000313" key="1">
    <source>
        <dbReference type="EMBL" id="OWZ14406.1"/>
    </source>
</evidence>
<dbReference type="STRING" id="4795.A0A225W9I8"/>
<dbReference type="Proteomes" id="UP000198211">
    <property type="component" value="Unassembled WGS sequence"/>
</dbReference>
<organism evidence="1 2">
    <name type="scientific">Phytophthora megakarya</name>
    <dbReference type="NCBI Taxonomy" id="4795"/>
    <lineage>
        <taxon>Eukaryota</taxon>
        <taxon>Sar</taxon>
        <taxon>Stramenopiles</taxon>
        <taxon>Oomycota</taxon>
        <taxon>Peronosporomycetes</taxon>
        <taxon>Peronosporales</taxon>
        <taxon>Peronosporaceae</taxon>
        <taxon>Phytophthora</taxon>
    </lineage>
</organism>
<dbReference type="OrthoDB" id="167202at2759"/>
<sequence>MAEINKEAQTATWTESAASFCDFIRIPGRGIRFTCTSRNVAAKLGGSTVRMFGNNFITKAASVFDRMYYVDLKNAPSDLDDEEIYDNFQSLGLSPLITPTYQVGALMSRERTAWFNSPVCPPSLMVDASTAIREIQFRGFDRPVFFFRIRTVLFTLHRLRLLRGSQGTTV</sequence>
<protein>
    <submittedName>
        <fullName evidence="1">Uncharacterized protein</fullName>
    </submittedName>
</protein>
<proteinExistence type="predicted"/>
<keyword evidence="2" id="KW-1185">Reference proteome</keyword>
<evidence type="ECO:0000313" key="2">
    <source>
        <dbReference type="Proteomes" id="UP000198211"/>
    </source>
</evidence>